<dbReference type="OrthoDB" id="2792107at2759"/>
<dbReference type="AlphaFoldDB" id="A0A9P6HEK5"/>
<protein>
    <recommendedName>
        <fullName evidence="1">Thiaminase-2/PQQC domain-containing protein</fullName>
    </recommendedName>
</protein>
<comment type="caution">
    <text evidence="2">The sequence shown here is derived from an EMBL/GenBank/DDBJ whole genome shotgun (WGS) entry which is preliminary data.</text>
</comment>
<keyword evidence="3" id="KW-1185">Reference proteome</keyword>
<dbReference type="GO" id="GO:0006772">
    <property type="term" value="P:thiamine metabolic process"/>
    <property type="evidence" value="ECO:0007669"/>
    <property type="project" value="UniProtKB-ARBA"/>
</dbReference>
<proteinExistence type="predicted"/>
<evidence type="ECO:0000313" key="2">
    <source>
        <dbReference type="EMBL" id="KAF9785119.1"/>
    </source>
</evidence>
<dbReference type="SUPFAM" id="SSF48613">
    <property type="entry name" value="Heme oxygenase-like"/>
    <property type="match status" value="1"/>
</dbReference>
<gene>
    <name evidence="2" type="ORF">BJ322DRAFT_1020710</name>
</gene>
<dbReference type="Gene3D" id="1.20.910.10">
    <property type="entry name" value="Heme oxygenase-like"/>
    <property type="match status" value="1"/>
</dbReference>
<reference evidence="2" key="1">
    <citation type="journal article" date="2020" name="Nat. Commun.">
        <title>Large-scale genome sequencing of mycorrhizal fungi provides insights into the early evolution of symbiotic traits.</title>
        <authorList>
            <person name="Miyauchi S."/>
            <person name="Kiss E."/>
            <person name="Kuo A."/>
            <person name="Drula E."/>
            <person name="Kohler A."/>
            <person name="Sanchez-Garcia M."/>
            <person name="Morin E."/>
            <person name="Andreopoulos B."/>
            <person name="Barry K.W."/>
            <person name="Bonito G."/>
            <person name="Buee M."/>
            <person name="Carver A."/>
            <person name="Chen C."/>
            <person name="Cichocki N."/>
            <person name="Clum A."/>
            <person name="Culley D."/>
            <person name="Crous P.W."/>
            <person name="Fauchery L."/>
            <person name="Girlanda M."/>
            <person name="Hayes R.D."/>
            <person name="Keri Z."/>
            <person name="LaButti K."/>
            <person name="Lipzen A."/>
            <person name="Lombard V."/>
            <person name="Magnuson J."/>
            <person name="Maillard F."/>
            <person name="Murat C."/>
            <person name="Nolan M."/>
            <person name="Ohm R.A."/>
            <person name="Pangilinan J."/>
            <person name="Pereira M.F."/>
            <person name="Perotto S."/>
            <person name="Peter M."/>
            <person name="Pfister S."/>
            <person name="Riley R."/>
            <person name="Sitrit Y."/>
            <person name="Stielow J.B."/>
            <person name="Szollosi G."/>
            <person name="Zifcakova L."/>
            <person name="Stursova M."/>
            <person name="Spatafora J.W."/>
            <person name="Tedersoo L."/>
            <person name="Vaario L.M."/>
            <person name="Yamada A."/>
            <person name="Yan M."/>
            <person name="Wang P."/>
            <person name="Xu J."/>
            <person name="Bruns T."/>
            <person name="Baldrian P."/>
            <person name="Vilgalys R."/>
            <person name="Dunand C."/>
            <person name="Henrissat B."/>
            <person name="Grigoriev I.V."/>
            <person name="Hibbett D."/>
            <person name="Nagy L.G."/>
            <person name="Martin F.M."/>
        </authorList>
    </citation>
    <scope>NUCLEOTIDE SEQUENCE</scope>
    <source>
        <strain evidence="2">UH-Tt-Lm1</strain>
    </source>
</reference>
<dbReference type="Proteomes" id="UP000736335">
    <property type="component" value="Unassembled WGS sequence"/>
</dbReference>
<reference evidence="2" key="2">
    <citation type="submission" date="2020-11" db="EMBL/GenBank/DDBJ databases">
        <authorList>
            <consortium name="DOE Joint Genome Institute"/>
            <person name="Kuo A."/>
            <person name="Miyauchi S."/>
            <person name="Kiss E."/>
            <person name="Drula E."/>
            <person name="Kohler A."/>
            <person name="Sanchez-Garcia M."/>
            <person name="Andreopoulos B."/>
            <person name="Barry K.W."/>
            <person name="Bonito G."/>
            <person name="Buee M."/>
            <person name="Carver A."/>
            <person name="Chen C."/>
            <person name="Cichocki N."/>
            <person name="Clum A."/>
            <person name="Culley D."/>
            <person name="Crous P.W."/>
            <person name="Fauchery L."/>
            <person name="Girlanda M."/>
            <person name="Hayes R."/>
            <person name="Keri Z."/>
            <person name="Labutti K."/>
            <person name="Lipzen A."/>
            <person name="Lombard V."/>
            <person name="Magnuson J."/>
            <person name="Maillard F."/>
            <person name="Morin E."/>
            <person name="Murat C."/>
            <person name="Nolan M."/>
            <person name="Ohm R."/>
            <person name="Pangilinan J."/>
            <person name="Pereira M."/>
            <person name="Perotto S."/>
            <person name="Peter M."/>
            <person name="Riley R."/>
            <person name="Sitrit Y."/>
            <person name="Stielow B."/>
            <person name="Szollosi G."/>
            <person name="Zifcakova L."/>
            <person name="Stursova M."/>
            <person name="Spatafora J.W."/>
            <person name="Tedersoo L."/>
            <person name="Vaario L.-M."/>
            <person name="Yamada A."/>
            <person name="Yan M."/>
            <person name="Wang P."/>
            <person name="Xu J."/>
            <person name="Bruns T."/>
            <person name="Baldrian P."/>
            <person name="Vilgalys R."/>
            <person name="Henrissat B."/>
            <person name="Grigoriev I.V."/>
            <person name="Hibbett D."/>
            <person name="Nagy L.G."/>
            <person name="Martin F.M."/>
        </authorList>
    </citation>
    <scope>NUCLEOTIDE SEQUENCE</scope>
    <source>
        <strain evidence="2">UH-Tt-Lm1</strain>
    </source>
</reference>
<name>A0A9P6HEK5_9AGAM</name>
<dbReference type="InterPro" id="IPR004305">
    <property type="entry name" value="Thiaminase-2/PQQC"/>
</dbReference>
<dbReference type="Pfam" id="PF03070">
    <property type="entry name" value="TENA_THI-4"/>
    <property type="match status" value="1"/>
</dbReference>
<feature type="domain" description="Thiaminase-2/PQQC" evidence="1">
    <location>
        <begin position="73"/>
        <end position="279"/>
    </location>
</feature>
<dbReference type="EMBL" id="WIUZ02000007">
    <property type="protein sequence ID" value="KAF9785119.1"/>
    <property type="molecule type" value="Genomic_DNA"/>
</dbReference>
<sequence length="284" mass="32100">MPTPFIDIPHSSPISGRARDFLGEINRVVADPNLGASLEQIKEGANKLQILPGVAAQPDPKDLVGRLINDNQDLWNKLLNNPFCMKMKQEPKENQAVLNGFKWYMRQDFLYCVKLMTYEADRSIKALSSANFIATTQRVKDNADYSGEILKTCTDPPPTGLGIPELTVLQTRATLALLWYNQFQILCANTTNWAVSMAAMVPCIQAYYLIGKNLKDNSAHKDTPWYVLWAVPNADDTYAIDQKNFFIQNYDQWKDQYDKANEIFQLACNGEINLWATALNPEAL</sequence>
<evidence type="ECO:0000313" key="3">
    <source>
        <dbReference type="Proteomes" id="UP000736335"/>
    </source>
</evidence>
<organism evidence="2 3">
    <name type="scientific">Thelephora terrestris</name>
    <dbReference type="NCBI Taxonomy" id="56493"/>
    <lineage>
        <taxon>Eukaryota</taxon>
        <taxon>Fungi</taxon>
        <taxon>Dikarya</taxon>
        <taxon>Basidiomycota</taxon>
        <taxon>Agaricomycotina</taxon>
        <taxon>Agaricomycetes</taxon>
        <taxon>Thelephorales</taxon>
        <taxon>Thelephoraceae</taxon>
        <taxon>Thelephora</taxon>
    </lineage>
</organism>
<accession>A0A9P6HEK5</accession>
<dbReference type="CDD" id="cd19359">
    <property type="entry name" value="TenA_C_Bt3146-like"/>
    <property type="match status" value="1"/>
</dbReference>
<evidence type="ECO:0000259" key="1">
    <source>
        <dbReference type="Pfam" id="PF03070"/>
    </source>
</evidence>
<dbReference type="InterPro" id="IPR016084">
    <property type="entry name" value="Haem_Oase-like_multi-hlx"/>
</dbReference>